<evidence type="ECO:0000256" key="1">
    <source>
        <dbReference type="ARBA" id="ARBA00004123"/>
    </source>
</evidence>
<evidence type="ECO:0000256" key="3">
    <source>
        <dbReference type="ARBA" id="ARBA00023125"/>
    </source>
</evidence>
<keyword evidence="4" id="KW-0804">Transcription</keyword>
<comment type="subcellular location">
    <subcellularLocation>
        <location evidence="1">Nucleus</location>
    </subcellularLocation>
</comment>
<dbReference type="EMBL" id="JACGWM010000008">
    <property type="protein sequence ID" value="KAL0356776.1"/>
    <property type="molecule type" value="Genomic_DNA"/>
</dbReference>
<dbReference type="InterPro" id="IPR044837">
    <property type="entry name" value="REM16-like"/>
</dbReference>
<dbReference type="SMART" id="SM01019">
    <property type="entry name" value="B3"/>
    <property type="match status" value="2"/>
</dbReference>
<evidence type="ECO:0000256" key="4">
    <source>
        <dbReference type="ARBA" id="ARBA00023163"/>
    </source>
</evidence>
<dbReference type="InterPro" id="IPR003340">
    <property type="entry name" value="B3_DNA-bd"/>
</dbReference>
<protein>
    <submittedName>
        <fullName evidence="7">B3 domain-containing protein</fullName>
    </submittedName>
</protein>
<dbReference type="InterPro" id="IPR015300">
    <property type="entry name" value="DNA-bd_pseudobarrel_sf"/>
</dbReference>
<accession>A0AAW2PMJ8</accession>
<dbReference type="CDD" id="cd10017">
    <property type="entry name" value="B3_DNA"/>
    <property type="match status" value="2"/>
</dbReference>
<evidence type="ECO:0000313" key="7">
    <source>
        <dbReference type="EMBL" id="KAL0356776.1"/>
    </source>
</evidence>
<dbReference type="PANTHER" id="PTHR31391:SF106">
    <property type="entry name" value="B3 DOMAIN-CONTAINING PROTEIN OS01G0723500"/>
    <property type="match status" value="1"/>
</dbReference>
<dbReference type="GO" id="GO:0005634">
    <property type="term" value="C:nucleus"/>
    <property type="evidence" value="ECO:0007669"/>
    <property type="project" value="UniProtKB-SubCell"/>
</dbReference>
<gene>
    <name evidence="7" type="ORF">Scaly_1363300</name>
</gene>
<evidence type="ECO:0000256" key="5">
    <source>
        <dbReference type="ARBA" id="ARBA00023242"/>
    </source>
</evidence>
<feature type="domain" description="TF-B3" evidence="6">
    <location>
        <begin position="185"/>
        <end position="277"/>
    </location>
</feature>
<comment type="caution">
    <text evidence="7">The sequence shown here is derived from an EMBL/GenBank/DDBJ whole genome shotgun (WGS) entry which is preliminary data.</text>
</comment>
<reference evidence="7" key="2">
    <citation type="journal article" date="2024" name="Plant">
        <title>Genomic evolution and insights into agronomic trait innovations of Sesamum species.</title>
        <authorList>
            <person name="Miao H."/>
            <person name="Wang L."/>
            <person name="Qu L."/>
            <person name="Liu H."/>
            <person name="Sun Y."/>
            <person name="Le M."/>
            <person name="Wang Q."/>
            <person name="Wei S."/>
            <person name="Zheng Y."/>
            <person name="Lin W."/>
            <person name="Duan Y."/>
            <person name="Cao H."/>
            <person name="Xiong S."/>
            <person name="Wang X."/>
            <person name="Wei L."/>
            <person name="Li C."/>
            <person name="Ma Q."/>
            <person name="Ju M."/>
            <person name="Zhao R."/>
            <person name="Li G."/>
            <person name="Mu C."/>
            <person name="Tian Q."/>
            <person name="Mei H."/>
            <person name="Zhang T."/>
            <person name="Gao T."/>
            <person name="Zhang H."/>
        </authorList>
    </citation>
    <scope>NUCLEOTIDE SEQUENCE</scope>
    <source>
        <strain evidence="7">KEN8</strain>
    </source>
</reference>
<dbReference type="Gene3D" id="2.40.330.10">
    <property type="entry name" value="DNA-binding pseudobarrel domain"/>
    <property type="match status" value="2"/>
</dbReference>
<evidence type="ECO:0000256" key="2">
    <source>
        <dbReference type="ARBA" id="ARBA00023015"/>
    </source>
</evidence>
<keyword evidence="2" id="KW-0805">Transcription regulation</keyword>
<dbReference type="PROSITE" id="PS50863">
    <property type="entry name" value="B3"/>
    <property type="match status" value="2"/>
</dbReference>
<keyword evidence="5" id="KW-0539">Nucleus</keyword>
<dbReference type="SUPFAM" id="SSF101936">
    <property type="entry name" value="DNA-binding pseudobarrel domain"/>
    <property type="match status" value="2"/>
</dbReference>
<dbReference type="GO" id="GO:0003677">
    <property type="term" value="F:DNA binding"/>
    <property type="evidence" value="ECO:0007669"/>
    <property type="project" value="UniProtKB-KW"/>
</dbReference>
<reference evidence="7" key="1">
    <citation type="submission" date="2020-06" db="EMBL/GenBank/DDBJ databases">
        <authorList>
            <person name="Li T."/>
            <person name="Hu X."/>
            <person name="Zhang T."/>
            <person name="Song X."/>
            <person name="Zhang H."/>
            <person name="Dai N."/>
            <person name="Sheng W."/>
            <person name="Hou X."/>
            <person name="Wei L."/>
        </authorList>
    </citation>
    <scope>NUCLEOTIDE SEQUENCE</scope>
    <source>
        <strain evidence="7">KEN8</strain>
        <tissue evidence="7">Leaf</tissue>
    </source>
</reference>
<keyword evidence="3" id="KW-0238">DNA-binding</keyword>
<feature type="domain" description="TF-B3" evidence="6">
    <location>
        <begin position="66"/>
        <end position="158"/>
    </location>
</feature>
<evidence type="ECO:0000259" key="6">
    <source>
        <dbReference type="PROSITE" id="PS50863"/>
    </source>
</evidence>
<dbReference type="AlphaFoldDB" id="A0AAW2PMJ8"/>
<dbReference type="Pfam" id="PF02362">
    <property type="entry name" value="B3"/>
    <property type="match status" value="2"/>
</dbReference>
<sequence length="277" mass="31753">MKKKNVRKLVSERHGSCPENGYGSWRLMQEMATLQGNSEFQHLKSQRSMMAKGKHQKDGSGNPNTRPCFYKIMVPTNQTRLRIPPAFKVQLPNEGTDRVTLRSPCGYWDVKLLHEKREIYFAEGWQDFVRHHSLSRAEFLLFNYNGKMSFDVVIFGINGCARNYESAAKSGQESASSFTSTFPFFRHSIKRCNLGSRSTLIIPKAFSRIHLRPSRQILILQNSEGISWRASILVTSSKHLSVTGGWKAFSDDNSIKKGDICIFELVEQNTMRVHIFR</sequence>
<dbReference type="PANTHER" id="PTHR31391">
    <property type="entry name" value="B3 DOMAIN-CONTAINING PROTEIN OS11G0197600-RELATED"/>
    <property type="match status" value="1"/>
</dbReference>
<organism evidence="7">
    <name type="scientific">Sesamum calycinum</name>
    <dbReference type="NCBI Taxonomy" id="2727403"/>
    <lineage>
        <taxon>Eukaryota</taxon>
        <taxon>Viridiplantae</taxon>
        <taxon>Streptophyta</taxon>
        <taxon>Embryophyta</taxon>
        <taxon>Tracheophyta</taxon>
        <taxon>Spermatophyta</taxon>
        <taxon>Magnoliopsida</taxon>
        <taxon>eudicotyledons</taxon>
        <taxon>Gunneridae</taxon>
        <taxon>Pentapetalae</taxon>
        <taxon>asterids</taxon>
        <taxon>lamiids</taxon>
        <taxon>Lamiales</taxon>
        <taxon>Pedaliaceae</taxon>
        <taxon>Sesamum</taxon>
    </lineage>
</organism>
<name>A0AAW2PMJ8_9LAMI</name>
<proteinExistence type="predicted"/>